<organism evidence="2 3">
    <name type="scientific">Dentiscutata erythropus</name>
    <dbReference type="NCBI Taxonomy" id="1348616"/>
    <lineage>
        <taxon>Eukaryota</taxon>
        <taxon>Fungi</taxon>
        <taxon>Fungi incertae sedis</taxon>
        <taxon>Mucoromycota</taxon>
        <taxon>Glomeromycotina</taxon>
        <taxon>Glomeromycetes</taxon>
        <taxon>Diversisporales</taxon>
        <taxon>Gigasporaceae</taxon>
        <taxon>Dentiscutata</taxon>
    </lineage>
</organism>
<dbReference type="Proteomes" id="UP000789405">
    <property type="component" value="Unassembled WGS sequence"/>
</dbReference>
<proteinExistence type="predicted"/>
<keyword evidence="1" id="KW-1133">Transmembrane helix</keyword>
<dbReference type="OrthoDB" id="2447777at2759"/>
<evidence type="ECO:0000313" key="2">
    <source>
        <dbReference type="EMBL" id="CAG8794142.1"/>
    </source>
</evidence>
<feature type="transmembrane region" description="Helical" evidence="1">
    <location>
        <begin position="45"/>
        <end position="63"/>
    </location>
</feature>
<name>A0A9N9JRS8_9GLOM</name>
<evidence type="ECO:0000313" key="3">
    <source>
        <dbReference type="Proteomes" id="UP000789405"/>
    </source>
</evidence>
<feature type="transmembrane region" description="Helical" evidence="1">
    <location>
        <begin position="107"/>
        <end position="127"/>
    </location>
</feature>
<gene>
    <name evidence="2" type="ORF">DERYTH_LOCUS22011</name>
</gene>
<dbReference type="EMBL" id="CAJVPY010029413">
    <property type="protein sequence ID" value="CAG8794142.1"/>
    <property type="molecule type" value="Genomic_DNA"/>
</dbReference>
<sequence length="293" mass="34111">MESNNQYNPLDDTVNTVLTGLLPVLIVGLFKGFKKAKRRGFSSPINAFDDFIIFSSIIIYPLVSGLQRYSNYSNFGNLLIIISIAASIRILTLYFKAFINMQRDIEYYYKKSVIYFSIFLLCFISLNSYNHISQFCIDNFHLGNFRFLRTITSSIYGICGMLSLFVSIYYYYHVKFTAIHKWVKEIHERYPIIHYFLIFANHFMTFILMIYPPIIVGYLLSTNSITTKISFSICSISFSRLVAHFGEAPEDINTVISYYLNYHEGLKINATEVQRNEILNDILEILKKVEDLL</sequence>
<keyword evidence="3" id="KW-1185">Reference proteome</keyword>
<feature type="transmembrane region" description="Helical" evidence="1">
    <location>
        <begin position="75"/>
        <end position="95"/>
    </location>
</feature>
<comment type="caution">
    <text evidence="2">The sequence shown here is derived from an EMBL/GenBank/DDBJ whole genome shotgun (WGS) entry which is preliminary data.</text>
</comment>
<keyword evidence="1" id="KW-0472">Membrane</keyword>
<dbReference type="AlphaFoldDB" id="A0A9N9JRS8"/>
<feature type="transmembrane region" description="Helical" evidence="1">
    <location>
        <begin position="147"/>
        <end position="172"/>
    </location>
</feature>
<reference evidence="2" key="1">
    <citation type="submission" date="2021-06" db="EMBL/GenBank/DDBJ databases">
        <authorList>
            <person name="Kallberg Y."/>
            <person name="Tangrot J."/>
            <person name="Rosling A."/>
        </authorList>
    </citation>
    <scope>NUCLEOTIDE SEQUENCE</scope>
    <source>
        <strain evidence="2">MA453B</strain>
    </source>
</reference>
<protein>
    <submittedName>
        <fullName evidence="2">2679_t:CDS:1</fullName>
    </submittedName>
</protein>
<keyword evidence="1" id="KW-0812">Transmembrane</keyword>
<feature type="transmembrane region" description="Helical" evidence="1">
    <location>
        <begin position="14"/>
        <end position="33"/>
    </location>
</feature>
<feature type="transmembrane region" description="Helical" evidence="1">
    <location>
        <begin position="193"/>
        <end position="220"/>
    </location>
</feature>
<accession>A0A9N9JRS8</accession>
<evidence type="ECO:0000256" key="1">
    <source>
        <dbReference type="SAM" id="Phobius"/>
    </source>
</evidence>